<gene>
    <name evidence="1" type="ORF">HF295_02805</name>
</gene>
<dbReference type="KEGG" id="tbk:HF295_02805"/>
<sequence length="210" mass="24638">MNASIIMDAFDEREPIVRDEIQDVLKIKNINTLNQMVSYLVSFGILKRYENGIYYVPSSTKKFSHLKPSLKDVIDKKYLQKNQGIRTGSYLLYKYKFTSQVSSFYEILSNNVSIHTRSKHLYDGKVVVSHPPFEINIENGHVLEFLELIKYLDYSDYNMEKSKSQLLNILDSLGLKIEEIIHYSEYYKGKRYAGFRETVRKVVYDEVTSK</sequence>
<dbReference type="Proteomes" id="UP000512167">
    <property type="component" value="Chromosome"/>
</dbReference>
<name>A0A7L6N4B6_9MOLU</name>
<evidence type="ECO:0000313" key="1">
    <source>
        <dbReference type="EMBL" id="QLY39845.1"/>
    </source>
</evidence>
<protein>
    <submittedName>
        <fullName evidence="1">Uncharacterized protein</fullName>
    </submittedName>
</protein>
<reference evidence="1 2" key="1">
    <citation type="submission" date="2020-04" db="EMBL/GenBank/DDBJ databases">
        <authorList>
            <person name="Zheng R.K."/>
            <person name="Sun C.M."/>
        </authorList>
    </citation>
    <scope>NUCLEOTIDE SEQUENCE [LARGE SCALE GENOMIC DNA]</scope>
    <source>
        <strain evidence="2">zrk29</strain>
    </source>
</reference>
<proteinExistence type="predicted"/>
<dbReference type="EMBL" id="CP051151">
    <property type="protein sequence ID" value="QLY39845.1"/>
    <property type="molecule type" value="Genomic_DNA"/>
</dbReference>
<evidence type="ECO:0000313" key="2">
    <source>
        <dbReference type="Proteomes" id="UP000512167"/>
    </source>
</evidence>
<dbReference type="RefSeq" id="WP_312032333.1">
    <property type="nucleotide sequence ID" value="NZ_CP051151.1"/>
</dbReference>
<dbReference type="AlphaFoldDB" id="A0A7L6N4B6"/>
<keyword evidence="2" id="KW-1185">Reference proteome</keyword>
<organism evidence="1 2">
    <name type="scientific">Hujiaoplasma nucleasis</name>
    <dbReference type="NCBI Taxonomy" id="2725268"/>
    <lineage>
        <taxon>Bacteria</taxon>
        <taxon>Bacillati</taxon>
        <taxon>Mycoplasmatota</taxon>
        <taxon>Mollicutes</taxon>
        <taxon>Candidatus Izemoplasmatales</taxon>
        <taxon>Hujiaoplasmataceae</taxon>
        <taxon>Hujiaoplasma</taxon>
    </lineage>
</organism>
<accession>A0A7L6N4B6</accession>